<dbReference type="GeneID" id="42787706"/>
<reference evidence="1 2" key="1">
    <citation type="submission" date="2015-09" db="EMBL/GenBank/DDBJ databases">
        <authorList>
            <consortium name="Pathogen Informatics"/>
        </authorList>
    </citation>
    <scope>NUCLEOTIDE SEQUENCE [LARGE SCALE GENOMIC DNA]</scope>
    <source>
        <strain evidence="1 2">2789STDY5608891</strain>
    </source>
</reference>
<dbReference type="Proteomes" id="UP000095492">
    <property type="component" value="Unassembled WGS sequence"/>
</dbReference>
<dbReference type="RefSeq" id="WP_021740376.1">
    <property type="nucleotide sequence ID" value="NZ_CABKSU010000112.1"/>
</dbReference>
<evidence type="ECO:0008006" key="3">
    <source>
        <dbReference type="Google" id="ProtNLM"/>
    </source>
</evidence>
<accession>A0A173UN14</accession>
<sequence>MQYRTTKRESFFLIIYTVYMIVLLLSQTAFEEMGAASSIFKYVRYLCYFLAALLILQDSYREKQIWGVAILGVLTVGTVVCSGNSTFILYLIMILAAKEVNVRTIVKLTCIIQGAMLLSIVVMSQIGIIPDYIFDASTRQRHGLGFLWTTTGAILYFYFMVLYIYLREERAHLIEYVILEAVNFGLYKLTDARMSFYLSTLLLVYVYVMRFYWQNRKDRIRKNRLLIGAPAFFCILAVACQIFYIPTDARWQKINSVLSGRLELGCFGWRDYGFSLLGTKIEWIGFSHNATAGAYNYVDCSYMQILLENGLIPLVIIIAVYTYIMYMAVKEKDFYLQTAVLLITAFSITEPRLLNLAYNPLPFFGITYISLRGRSALFHREGHRLNRRVRFRTTHVRLKARK</sequence>
<dbReference type="EMBL" id="CYYA01000014">
    <property type="protein sequence ID" value="CUN14978.1"/>
    <property type="molecule type" value="Genomic_DNA"/>
</dbReference>
<name>A0A173UN14_EUBRA</name>
<evidence type="ECO:0000313" key="1">
    <source>
        <dbReference type="EMBL" id="CUN14978.1"/>
    </source>
</evidence>
<protein>
    <recommendedName>
        <fullName evidence="3">Lipid A core-O-antigen ligase and related enzymes</fullName>
    </recommendedName>
</protein>
<dbReference type="STRING" id="39490.ERS852448_02096"/>
<proteinExistence type="predicted"/>
<evidence type="ECO:0000313" key="2">
    <source>
        <dbReference type="Proteomes" id="UP000095492"/>
    </source>
</evidence>
<dbReference type="OrthoDB" id="1771157at2"/>
<dbReference type="AlphaFoldDB" id="A0A173UN14"/>
<organism evidence="1 2">
    <name type="scientific">Eubacterium ramulus</name>
    <dbReference type="NCBI Taxonomy" id="39490"/>
    <lineage>
        <taxon>Bacteria</taxon>
        <taxon>Bacillati</taxon>
        <taxon>Bacillota</taxon>
        <taxon>Clostridia</taxon>
        <taxon>Eubacteriales</taxon>
        <taxon>Eubacteriaceae</taxon>
        <taxon>Eubacterium</taxon>
    </lineage>
</organism>
<gene>
    <name evidence="1" type="ORF">ERS852448_02096</name>
</gene>